<reference evidence="11" key="1">
    <citation type="submission" date="2019-12" db="EMBL/GenBank/DDBJ databases">
        <authorList>
            <person name="Hu Y."/>
        </authorList>
    </citation>
    <scope>NUCLEOTIDE SEQUENCE</scope>
    <source>
        <strain evidence="11">Cac148</strain>
    </source>
</reference>
<feature type="compositionally biased region" description="Basic and acidic residues" evidence="9">
    <location>
        <begin position="231"/>
        <end position="248"/>
    </location>
</feature>
<organism evidence="11">
    <name type="scientific">Camptotheca acuminata</name>
    <name type="common">Happy tree</name>
    <dbReference type="NCBI Taxonomy" id="16922"/>
    <lineage>
        <taxon>Eukaryota</taxon>
        <taxon>Viridiplantae</taxon>
        <taxon>Streptophyta</taxon>
        <taxon>Embryophyta</taxon>
        <taxon>Tracheophyta</taxon>
        <taxon>Spermatophyta</taxon>
        <taxon>Magnoliopsida</taxon>
        <taxon>eudicotyledons</taxon>
        <taxon>Gunneridae</taxon>
        <taxon>Pentapetalae</taxon>
        <taxon>asterids</taxon>
        <taxon>Cornales</taxon>
        <taxon>Nyssaceae</taxon>
        <taxon>Camptotheca</taxon>
    </lineage>
</organism>
<sequence length="299" mass="33731">MAWPDESSALEFIRKHLLDDTGFMENYFTDFDLSSSRLSESQSPHSYSSDSLTSELNNGVLMSTFACVVSDIKPDEVSNYLKQSDAVADGHFINFNPTSITFDRFEFETKPQIINSKASELSGFDERRPSLNVSIPPVVNERKVSDSGDRRHYRGVRQRPWGKFAAEIRDPNKRGSRIWLGTFDTAIEAARAYDRAAFKLRRSKAILNFPLEIGNQPESDSSTNTGRKRRRESETETRKKEAVKREIWPESGSKTESVSGECPSTNAADVKDVFDARPLSPLKPHPFVGLSQAHLLVYL</sequence>
<name>A0A7G8AUL4_CAMAC</name>
<dbReference type="GO" id="GO:0009873">
    <property type="term" value="P:ethylene-activated signaling pathway"/>
    <property type="evidence" value="ECO:0007669"/>
    <property type="project" value="UniProtKB-KW"/>
</dbReference>
<dbReference type="GO" id="GO:0000976">
    <property type="term" value="F:transcription cis-regulatory region binding"/>
    <property type="evidence" value="ECO:0007669"/>
    <property type="project" value="UniProtKB-ARBA"/>
</dbReference>
<evidence type="ECO:0000256" key="4">
    <source>
        <dbReference type="ARBA" id="ARBA00023015"/>
    </source>
</evidence>
<evidence type="ECO:0000313" key="11">
    <source>
        <dbReference type="EMBL" id="QNI23883.1"/>
    </source>
</evidence>
<dbReference type="PANTHER" id="PTHR31190:SF499">
    <property type="entry name" value="ETHYLENE-RESPONSIVE TRANSCRIPTION FACTOR ERF105"/>
    <property type="match status" value="1"/>
</dbReference>
<dbReference type="SMART" id="SM00380">
    <property type="entry name" value="AP2"/>
    <property type="match status" value="1"/>
</dbReference>
<keyword evidence="2" id="KW-0936">Ethylene signaling pathway</keyword>
<dbReference type="Pfam" id="PF00847">
    <property type="entry name" value="AP2"/>
    <property type="match status" value="1"/>
</dbReference>
<dbReference type="PROSITE" id="PS51032">
    <property type="entry name" value="AP2_ERF"/>
    <property type="match status" value="1"/>
</dbReference>
<accession>A0A7G8AUL4</accession>
<reference evidence="11" key="2">
    <citation type="journal article" date="2020" name="Chin J Nat Med">
        <title>Genome-wide identification and analysis of AP2/ERF transcription factors related to camptothecin biosynthesis in Camptotheca acuminata.</title>
        <authorList>
            <person name="Hu Y.T."/>
            <person name="Xu Z.C."/>
            <person name="Tian Y."/>
            <person name="Gao R.R."/>
            <person name="Ji A.J."/>
            <person name="Pu X.D."/>
            <person name="Wang Y."/>
            <person name="Liu X."/>
            <person name="Song J.Y."/>
        </authorList>
    </citation>
    <scope>NUCLEOTIDE SEQUENCE</scope>
    <source>
        <strain evidence="11">Cac148</strain>
    </source>
</reference>
<dbReference type="PRINTS" id="PR00367">
    <property type="entry name" value="ETHRSPELEMNT"/>
</dbReference>
<dbReference type="GO" id="GO:0006952">
    <property type="term" value="P:defense response"/>
    <property type="evidence" value="ECO:0007669"/>
    <property type="project" value="UniProtKB-KW"/>
</dbReference>
<dbReference type="Gene3D" id="3.30.730.10">
    <property type="entry name" value="AP2/ERF domain"/>
    <property type="match status" value="1"/>
</dbReference>
<dbReference type="InterPro" id="IPR016177">
    <property type="entry name" value="DNA-bd_dom_sf"/>
</dbReference>
<dbReference type="GO" id="GO:0003700">
    <property type="term" value="F:DNA-binding transcription factor activity"/>
    <property type="evidence" value="ECO:0007669"/>
    <property type="project" value="InterPro"/>
</dbReference>
<evidence type="ECO:0000256" key="8">
    <source>
        <dbReference type="ARBA" id="ARBA00023242"/>
    </source>
</evidence>
<feature type="region of interest" description="Disordered" evidence="9">
    <location>
        <begin position="213"/>
        <end position="265"/>
    </location>
</feature>
<feature type="compositionally biased region" description="Polar residues" evidence="9">
    <location>
        <begin position="252"/>
        <end position="265"/>
    </location>
</feature>
<keyword evidence="4" id="KW-0805">Transcription regulation</keyword>
<dbReference type="SUPFAM" id="SSF54171">
    <property type="entry name" value="DNA-binding domain"/>
    <property type="match status" value="1"/>
</dbReference>
<comment type="subcellular location">
    <subcellularLocation>
        <location evidence="1">Nucleus</location>
    </subcellularLocation>
</comment>
<evidence type="ECO:0000256" key="1">
    <source>
        <dbReference type="ARBA" id="ARBA00004123"/>
    </source>
</evidence>
<dbReference type="AlphaFoldDB" id="A0A7G8AUL4"/>
<evidence type="ECO:0000256" key="2">
    <source>
        <dbReference type="ARBA" id="ARBA00022745"/>
    </source>
</evidence>
<keyword evidence="7" id="KW-0804">Transcription</keyword>
<dbReference type="InterPro" id="IPR036955">
    <property type="entry name" value="AP2/ERF_dom_sf"/>
</dbReference>
<feature type="domain" description="AP2/ERF" evidence="10">
    <location>
        <begin position="152"/>
        <end position="210"/>
    </location>
</feature>
<protein>
    <submittedName>
        <fullName evidence="11">AP2/ERF transcription factor</fullName>
    </submittedName>
</protein>
<keyword evidence="6" id="KW-0010">Activator</keyword>
<evidence type="ECO:0000256" key="3">
    <source>
        <dbReference type="ARBA" id="ARBA00022821"/>
    </source>
</evidence>
<evidence type="ECO:0000256" key="9">
    <source>
        <dbReference type="SAM" id="MobiDB-lite"/>
    </source>
</evidence>
<evidence type="ECO:0000256" key="5">
    <source>
        <dbReference type="ARBA" id="ARBA00023125"/>
    </source>
</evidence>
<dbReference type="InterPro" id="IPR044808">
    <property type="entry name" value="ERF_plant"/>
</dbReference>
<dbReference type="PANTHER" id="PTHR31190">
    <property type="entry name" value="DNA-BINDING DOMAIN"/>
    <property type="match status" value="1"/>
</dbReference>
<evidence type="ECO:0000259" key="10">
    <source>
        <dbReference type="PROSITE" id="PS51032"/>
    </source>
</evidence>
<dbReference type="InterPro" id="IPR001471">
    <property type="entry name" value="AP2/ERF_dom"/>
</dbReference>
<evidence type="ECO:0000256" key="7">
    <source>
        <dbReference type="ARBA" id="ARBA00023163"/>
    </source>
</evidence>
<dbReference type="EMBL" id="MN863685">
    <property type="protein sequence ID" value="QNI23883.1"/>
    <property type="molecule type" value="mRNA"/>
</dbReference>
<proteinExistence type="evidence at transcript level"/>
<dbReference type="FunFam" id="3.30.730.10:FF:000001">
    <property type="entry name" value="Ethylene-responsive transcription factor 2"/>
    <property type="match status" value="1"/>
</dbReference>
<keyword evidence="8" id="KW-0539">Nucleus</keyword>
<dbReference type="GO" id="GO:0005634">
    <property type="term" value="C:nucleus"/>
    <property type="evidence" value="ECO:0007669"/>
    <property type="project" value="UniProtKB-SubCell"/>
</dbReference>
<keyword evidence="5" id="KW-0238">DNA-binding</keyword>
<keyword evidence="3" id="KW-0611">Plant defense</keyword>
<dbReference type="CDD" id="cd00018">
    <property type="entry name" value="AP2"/>
    <property type="match status" value="1"/>
</dbReference>
<evidence type="ECO:0000256" key="6">
    <source>
        <dbReference type="ARBA" id="ARBA00023159"/>
    </source>
</evidence>